<proteinExistence type="predicted"/>
<dbReference type="AlphaFoldDB" id="A0A1H4IVL4"/>
<accession>A0A1H4IVL4</accession>
<reference evidence="2" key="1">
    <citation type="submission" date="2016-10" db="EMBL/GenBank/DDBJ databases">
        <authorList>
            <person name="Varghese N."/>
        </authorList>
    </citation>
    <scope>NUCLEOTIDE SEQUENCE [LARGE SCALE GENOMIC DNA]</scope>
    <source>
        <strain evidence="2">DSM 44719</strain>
    </source>
</reference>
<dbReference type="OrthoDB" id="4562844at2"/>
<dbReference type="EMBL" id="FNTL01000002">
    <property type="protein sequence ID" value="SEB38063.1"/>
    <property type="molecule type" value="Genomic_DNA"/>
</dbReference>
<evidence type="ECO:0000313" key="1">
    <source>
        <dbReference type="EMBL" id="SEB38063.1"/>
    </source>
</evidence>
<name>A0A1H4IVL4_RHOJO</name>
<dbReference type="Proteomes" id="UP000183407">
    <property type="component" value="Unassembled WGS sequence"/>
</dbReference>
<protein>
    <recommendedName>
        <fullName evidence="3">DUF3263 domain-containing protein</fullName>
    </recommendedName>
</protein>
<dbReference type="Pfam" id="PF11662">
    <property type="entry name" value="DUF3263"/>
    <property type="match status" value="1"/>
</dbReference>
<organism evidence="1 2">
    <name type="scientific">Rhodococcus jostii</name>
    <dbReference type="NCBI Taxonomy" id="132919"/>
    <lineage>
        <taxon>Bacteria</taxon>
        <taxon>Bacillati</taxon>
        <taxon>Actinomycetota</taxon>
        <taxon>Actinomycetes</taxon>
        <taxon>Mycobacteriales</taxon>
        <taxon>Nocardiaceae</taxon>
        <taxon>Rhodococcus</taxon>
    </lineage>
</organism>
<dbReference type="InterPro" id="IPR021678">
    <property type="entry name" value="DUF3263"/>
</dbReference>
<evidence type="ECO:0008006" key="3">
    <source>
        <dbReference type="Google" id="ProtNLM"/>
    </source>
</evidence>
<sequence>MPDIDHSMITFAKRWSPYGGGDEYILPEFGITPMLFYQRLHTTLERKFVEGLDLTTRLSLREFCARKLARNTVRVE</sequence>
<evidence type="ECO:0000313" key="2">
    <source>
        <dbReference type="Proteomes" id="UP000183407"/>
    </source>
</evidence>
<dbReference type="RefSeq" id="WP_073358042.1">
    <property type="nucleotide sequence ID" value="NZ_FNTL01000002.1"/>
</dbReference>
<gene>
    <name evidence="1" type="ORF">SAMN04490220_0567</name>
</gene>